<accession>C9RDR1</accession>
<keyword evidence="2" id="KW-0004">4Fe-4S</keyword>
<comment type="cofactor">
    <cofactor evidence="7">
        <name>[2Fe-2S] cluster</name>
        <dbReference type="ChEBI" id="CHEBI:190135"/>
    </cofactor>
</comment>
<dbReference type="InterPro" id="IPR002684">
    <property type="entry name" value="Biotin_synth/BioAB"/>
</dbReference>
<dbReference type="InterPro" id="IPR058240">
    <property type="entry name" value="rSAM_sf"/>
</dbReference>
<protein>
    <submittedName>
        <fullName evidence="9">Radical SAM domain protein</fullName>
    </submittedName>
</protein>
<dbReference type="PANTHER" id="PTHR22976:SF2">
    <property type="entry name" value="BIOTIN SYNTHASE, MITOCHONDRIAL"/>
    <property type="match status" value="1"/>
</dbReference>
<dbReference type="Pfam" id="PF04055">
    <property type="entry name" value="Radical_SAM"/>
    <property type="match status" value="1"/>
</dbReference>
<dbReference type="NCBIfam" id="NF004911">
    <property type="entry name" value="PRK06267.1"/>
    <property type="match status" value="1"/>
</dbReference>
<dbReference type="GO" id="GO:0004076">
    <property type="term" value="F:biotin synthase activity"/>
    <property type="evidence" value="ECO:0007669"/>
    <property type="project" value="InterPro"/>
</dbReference>
<comment type="cofactor">
    <cofactor evidence="1">
        <name>[4Fe-4S] cluster</name>
        <dbReference type="ChEBI" id="CHEBI:49883"/>
    </cofactor>
</comment>
<keyword evidence="10" id="KW-1185">Reference proteome</keyword>
<dbReference type="PANTHER" id="PTHR22976">
    <property type="entry name" value="BIOTIN SYNTHASE"/>
    <property type="match status" value="1"/>
</dbReference>
<evidence type="ECO:0000256" key="1">
    <source>
        <dbReference type="ARBA" id="ARBA00001966"/>
    </source>
</evidence>
<dbReference type="GeneID" id="8513944"/>
<dbReference type="InterPro" id="IPR013785">
    <property type="entry name" value="Aldolase_TIM"/>
</dbReference>
<organism evidence="9 10">
    <name type="scientific">Methanocaldococcus vulcanius (strain ATCC 700851 / DSM 12094 / M7)</name>
    <name type="common">Methanococcus vulcanius</name>
    <dbReference type="NCBI Taxonomy" id="579137"/>
    <lineage>
        <taxon>Archaea</taxon>
        <taxon>Methanobacteriati</taxon>
        <taxon>Methanobacteriota</taxon>
        <taxon>Methanomada group</taxon>
        <taxon>Methanococci</taxon>
        <taxon>Methanococcales</taxon>
        <taxon>Methanocaldococcaceae</taxon>
        <taxon>Methanocaldococcus</taxon>
    </lineage>
</organism>
<dbReference type="SMART" id="SM00729">
    <property type="entry name" value="Elp3"/>
    <property type="match status" value="1"/>
</dbReference>
<evidence type="ECO:0000256" key="6">
    <source>
        <dbReference type="ARBA" id="ARBA00023014"/>
    </source>
</evidence>
<evidence type="ECO:0000256" key="3">
    <source>
        <dbReference type="ARBA" id="ARBA00022691"/>
    </source>
</evidence>
<sequence>MDIEEVLENAKKAFKITKKHFGNTVSFERALFLGWHCNLKEPCKFCYMSTQKDKIKDPKKARRRLESILAEAILMKRIGWKLEFISGGYGYTSKEINNIAEMIAYTQKCKQYLNVGVVDLDNINLGVIEGVVGAVETVSKNRDSICPGKPLDKIIDNLLKAKDLGLKTGITIILGLGETEEDIEKLLNLIEELDLNKITFYSLNPQKGTIYENKPSVSTIEYMQWVSSVRLNFPDIKIITGVWVDKIPMISPLIMSGSNVITKFPLFSVFGTKEAHWIEKEIRSTGKELLGTFTDVDVLAGKKVLGKTPYIEEEISISSENLKKIENLEEKINEKIESYILKVLKKIKAN</sequence>
<dbReference type="InterPro" id="IPR007197">
    <property type="entry name" value="rSAM"/>
</dbReference>
<evidence type="ECO:0000259" key="8">
    <source>
        <dbReference type="PROSITE" id="PS51918"/>
    </source>
</evidence>
<keyword evidence="6" id="KW-0411">Iron-sulfur</keyword>
<keyword evidence="5" id="KW-0408">Iron</keyword>
<dbReference type="GO" id="GO:0009102">
    <property type="term" value="P:biotin biosynthetic process"/>
    <property type="evidence" value="ECO:0007669"/>
    <property type="project" value="InterPro"/>
</dbReference>
<evidence type="ECO:0000256" key="2">
    <source>
        <dbReference type="ARBA" id="ARBA00022485"/>
    </source>
</evidence>
<dbReference type="Gene3D" id="3.20.20.70">
    <property type="entry name" value="Aldolase class I"/>
    <property type="match status" value="1"/>
</dbReference>
<evidence type="ECO:0000256" key="5">
    <source>
        <dbReference type="ARBA" id="ARBA00023004"/>
    </source>
</evidence>
<gene>
    <name evidence="9" type="ordered locus">Metvu_1587</name>
</gene>
<reference evidence="9" key="1">
    <citation type="submission" date="2009-10" db="EMBL/GenBank/DDBJ databases">
        <title>Complete sequence of chromosome of Methanocaldococcus vulcanius M7.</title>
        <authorList>
            <consortium name="US DOE Joint Genome Institute"/>
            <person name="Lucas S."/>
            <person name="Copeland A."/>
            <person name="Lapidus A."/>
            <person name="Glavina del Rio T."/>
            <person name="Dalin E."/>
            <person name="Tice H."/>
            <person name="Bruce D."/>
            <person name="Goodwin L."/>
            <person name="Pitluck S."/>
            <person name="Lcollab F.I."/>
            <person name="Brettin T."/>
            <person name="Detter J.C."/>
            <person name="Han C."/>
            <person name="Tapia R."/>
            <person name="Kuske C.R."/>
            <person name="Schmutz J."/>
            <person name="Larimer F."/>
            <person name="Land M."/>
            <person name="Hauser L."/>
            <person name="Kyrpides N."/>
            <person name="Ovchinikova G."/>
            <person name="Sieprawska-Lupa M."/>
            <person name="Whitman W.B."/>
            <person name="Woyke T."/>
        </authorList>
    </citation>
    <scope>NUCLEOTIDE SEQUENCE [LARGE SCALE GENOMIC DNA]</scope>
    <source>
        <strain evidence="9">M7</strain>
    </source>
</reference>
<dbReference type="GO" id="GO:0051537">
    <property type="term" value="F:2 iron, 2 sulfur cluster binding"/>
    <property type="evidence" value="ECO:0007669"/>
    <property type="project" value="TreeGrafter"/>
</dbReference>
<dbReference type="CDD" id="cd01335">
    <property type="entry name" value="Radical_SAM"/>
    <property type="match status" value="1"/>
</dbReference>
<keyword evidence="4" id="KW-0479">Metal-binding</keyword>
<evidence type="ECO:0000256" key="7">
    <source>
        <dbReference type="ARBA" id="ARBA00034078"/>
    </source>
</evidence>
<evidence type="ECO:0000313" key="10">
    <source>
        <dbReference type="Proteomes" id="UP000002063"/>
    </source>
</evidence>
<dbReference type="KEGG" id="mvu:Metvu_1587"/>
<dbReference type="GO" id="GO:0046872">
    <property type="term" value="F:metal ion binding"/>
    <property type="evidence" value="ECO:0007669"/>
    <property type="project" value="UniProtKB-KW"/>
</dbReference>
<dbReference type="STRING" id="579137.Metvu_1587"/>
<proteinExistence type="predicted"/>
<dbReference type="RefSeq" id="WP_015733659.1">
    <property type="nucleotide sequence ID" value="NC_013407.1"/>
</dbReference>
<dbReference type="Proteomes" id="UP000002063">
    <property type="component" value="Chromosome"/>
</dbReference>
<dbReference type="SFLD" id="SFLDS00029">
    <property type="entry name" value="Radical_SAM"/>
    <property type="match status" value="1"/>
</dbReference>
<dbReference type="GO" id="GO:0051539">
    <property type="term" value="F:4 iron, 4 sulfur cluster binding"/>
    <property type="evidence" value="ECO:0007669"/>
    <property type="project" value="UniProtKB-KW"/>
</dbReference>
<dbReference type="HOGENOM" id="CLU_833177_0_0_2"/>
<dbReference type="InterPro" id="IPR006638">
    <property type="entry name" value="Elp3/MiaA/NifB-like_rSAM"/>
</dbReference>
<dbReference type="SUPFAM" id="SSF102114">
    <property type="entry name" value="Radical SAM enzymes"/>
    <property type="match status" value="1"/>
</dbReference>
<evidence type="ECO:0000256" key="4">
    <source>
        <dbReference type="ARBA" id="ARBA00022723"/>
    </source>
</evidence>
<name>C9RDR1_METVM</name>
<dbReference type="OrthoDB" id="67071at2157"/>
<evidence type="ECO:0000313" key="9">
    <source>
        <dbReference type="EMBL" id="ACX73440.1"/>
    </source>
</evidence>
<feature type="domain" description="Radical SAM core" evidence="8">
    <location>
        <begin position="20"/>
        <end position="235"/>
    </location>
</feature>
<dbReference type="eggNOG" id="arCOG00659">
    <property type="taxonomic scope" value="Archaea"/>
</dbReference>
<dbReference type="PROSITE" id="PS51918">
    <property type="entry name" value="RADICAL_SAM"/>
    <property type="match status" value="1"/>
</dbReference>
<keyword evidence="3" id="KW-0949">S-adenosyl-L-methionine</keyword>
<dbReference type="SMART" id="SM00876">
    <property type="entry name" value="BATS"/>
    <property type="match status" value="1"/>
</dbReference>
<dbReference type="AlphaFoldDB" id="C9RDR1"/>
<dbReference type="InterPro" id="IPR010722">
    <property type="entry name" value="BATS_dom"/>
</dbReference>
<dbReference type="EMBL" id="CP001787">
    <property type="protein sequence ID" value="ACX73440.1"/>
    <property type="molecule type" value="Genomic_DNA"/>
</dbReference>